<accession>A0A7G9FTH2</accession>
<keyword evidence="1" id="KW-0472">Membrane</keyword>
<feature type="domain" description="Peptidase M56" evidence="2">
    <location>
        <begin position="9"/>
        <end position="287"/>
    </location>
</feature>
<feature type="transmembrane region" description="Helical" evidence="1">
    <location>
        <begin position="122"/>
        <end position="140"/>
    </location>
</feature>
<name>A0A7G9FTH2_9FIRM</name>
<reference evidence="3 4" key="1">
    <citation type="submission" date="2020-08" db="EMBL/GenBank/DDBJ databases">
        <authorList>
            <person name="Liu C."/>
            <person name="Sun Q."/>
        </authorList>
    </citation>
    <scope>NUCLEOTIDE SEQUENCE [LARGE SCALE GENOMIC DNA]</scope>
    <source>
        <strain evidence="3 4">NSJ-8</strain>
    </source>
</reference>
<evidence type="ECO:0000259" key="2">
    <source>
        <dbReference type="Pfam" id="PF05569"/>
    </source>
</evidence>
<feature type="transmembrane region" description="Helical" evidence="1">
    <location>
        <begin position="295"/>
        <end position="314"/>
    </location>
</feature>
<evidence type="ECO:0000313" key="3">
    <source>
        <dbReference type="EMBL" id="QNM01854.1"/>
    </source>
</evidence>
<keyword evidence="1" id="KW-1133">Transmembrane helix</keyword>
<dbReference type="Pfam" id="PF05569">
    <property type="entry name" value="Peptidase_M56"/>
    <property type="match status" value="1"/>
</dbReference>
<feature type="transmembrane region" description="Helical" evidence="1">
    <location>
        <begin position="210"/>
        <end position="231"/>
    </location>
</feature>
<keyword evidence="1" id="KW-0812">Transmembrane</keyword>
<dbReference type="InterPro" id="IPR052173">
    <property type="entry name" value="Beta-lactam_resp_regulator"/>
</dbReference>
<dbReference type="InterPro" id="IPR008756">
    <property type="entry name" value="Peptidase_M56"/>
</dbReference>
<feature type="transmembrane region" description="Helical" evidence="1">
    <location>
        <begin position="6"/>
        <end position="30"/>
    </location>
</feature>
<gene>
    <name evidence="3" type="ORF">H9Q77_12280</name>
</gene>
<proteinExistence type="predicted"/>
<dbReference type="AlphaFoldDB" id="A0A7G9FTH2"/>
<feature type="transmembrane region" description="Helical" evidence="1">
    <location>
        <begin position="37"/>
        <end position="56"/>
    </location>
</feature>
<organism evidence="3 4">
    <name type="scientific">Simiaoa sunii</name>
    <dbReference type="NCBI Taxonomy" id="2763672"/>
    <lineage>
        <taxon>Bacteria</taxon>
        <taxon>Bacillati</taxon>
        <taxon>Bacillota</taxon>
        <taxon>Clostridia</taxon>
        <taxon>Lachnospirales</taxon>
        <taxon>Lachnospiraceae</taxon>
        <taxon>Simiaoa</taxon>
    </lineage>
</organism>
<dbReference type="PANTHER" id="PTHR34978:SF3">
    <property type="entry name" value="SLR0241 PROTEIN"/>
    <property type="match status" value="1"/>
</dbReference>
<evidence type="ECO:0000313" key="4">
    <source>
        <dbReference type="Proteomes" id="UP000515981"/>
    </source>
</evidence>
<evidence type="ECO:0000256" key="1">
    <source>
        <dbReference type="SAM" id="Phobius"/>
    </source>
</evidence>
<dbReference type="RefSeq" id="WP_249325767.1">
    <property type="nucleotide sequence ID" value="NZ_CP060633.1"/>
</dbReference>
<dbReference type="KEGG" id="ssun:H9Q77_12280"/>
<dbReference type="PANTHER" id="PTHR34978">
    <property type="entry name" value="POSSIBLE SENSOR-TRANSDUCER PROTEIN BLAR"/>
    <property type="match status" value="1"/>
</dbReference>
<dbReference type="EMBL" id="CP060633">
    <property type="protein sequence ID" value="QNM01854.1"/>
    <property type="molecule type" value="Genomic_DNA"/>
</dbReference>
<dbReference type="CDD" id="cd07341">
    <property type="entry name" value="M56_BlaR1_MecR1_like"/>
    <property type="match status" value="1"/>
</dbReference>
<keyword evidence="4" id="KW-1185">Reference proteome</keyword>
<dbReference type="Proteomes" id="UP000515981">
    <property type="component" value="Chromosome"/>
</dbReference>
<sequence>MNMGEIFLKLLNMSITASWIILAVLGIRLLFRRIPKWISCLLWGIVAIRLIFPFSIESTFSLQPSAEPIKSSTMVEGERIPYVPFIDSNVDVVENTINPALAETFAYQETQSVAPLQIVTEIAGGLWLCGMVVLLILALVSMIKLRLCVREAVLYRENIYICDAVKSPFILGIIRPRIYLSSSLSEEEMAYIIAHESAHLKRKDHLWKPFGYLLLCIYWFNPLCWVAYIMLCKDIELACDEKVIRDMNFEDKKKYSRVLLSCATQRRLVMMCPLAFGEVGVKDRVKLVLNYKKPSFWIVLISMAACVVVAVCFLTEPKSDFSIADYKAISYREYQKLTGYDAEFYHALYYIGELPKTELSIVFEGEYDEDLAGAVLAEDAKAIRIQGRLSELFGDDTKQLSESELLKKISENYGNVISIDYREGAGTAYYVGDYYAHIAVAADTDDNRNTVFEIAVENQTKNEKIFSGSSSFWLIWEEEEPVKENENVENAKDDNGYIWLSDTVFISELKDLDGNGTKEYVEVDLGDESNNFYSHFKFYWNGEMIYEYEDPCRIDPCVAEYVDLDHDGEKEIFFSFAPRVNSMPLEEYIVLKQYNSSWKPLEMIHGETMMDNAFPLSVTKGDTKWQAVISCENLDESVTFDVESHYLDLKREFLSDNGEETEFTSQLVEWYETEFVDYPSGEICGNVSAWGIWNIEVGEYEGKTCLIATHGIQCYDKFDFWGEADVYFDYDEKGNTRFLSIQFRPQYQYLDQNKEAEERIYEGETPGVSYGDIAERYYTVGQYMKEVKDVSKAMAAAGDSYICDEYLNAMGSPEAESVYVLHDLNNDGIEEFFIGLKFNYDIPYYVIYDVYTWKDGRAYQLMRGIGYRNGSCKICENGVIEDNYSGSAWDGQTLYHILPEGGIELETIDSVSSRRDGTVQSYYHWNELIDENTLQTILEQYQPESVTYVDCNRETIEQLRLSGIRK</sequence>
<protein>
    <recommendedName>
        <fullName evidence="2">Peptidase M56 domain-containing protein</fullName>
    </recommendedName>
</protein>